<evidence type="ECO:0000313" key="6">
    <source>
        <dbReference type="Proteomes" id="UP001181355"/>
    </source>
</evidence>
<organism evidence="5 6">
    <name type="scientific">Undibacterium cyanobacteriorum</name>
    <dbReference type="NCBI Taxonomy" id="3073561"/>
    <lineage>
        <taxon>Bacteria</taxon>
        <taxon>Pseudomonadati</taxon>
        <taxon>Pseudomonadota</taxon>
        <taxon>Betaproteobacteria</taxon>
        <taxon>Burkholderiales</taxon>
        <taxon>Oxalobacteraceae</taxon>
        <taxon>Undibacterium</taxon>
    </lineage>
</organism>
<dbReference type="PANTHER" id="PTHR43792:SF8">
    <property type="entry name" value="[RIBOSOMAL PROTEIN US5]-ALANINE N-ACETYLTRANSFERASE"/>
    <property type="match status" value="1"/>
</dbReference>
<dbReference type="Gene3D" id="3.40.630.30">
    <property type="match status" value="1"/>
</dbReference>
<keyword evidence="1 5" id="KW-0808">Transferase</keyword>
<evidence type="ECO:0000256" key="2">
    <source>
        <dbReference type="ARBA" id="ARBA00023315"/>
    </source>
</evidence>
<protein>
    <submittedName>
        <fullName evidence="5">GNAT family protein</fullName>
        <ecNumber evidence="5">2.-.-.-</ecNumber>
    </submittedName>
</protein>
<feature type="domain" description="N-acetyltransferase" evidence="4">
    <location>
        <begin position="15"/>
        <end position="171"/>
    </location>
</feature>
<dbReference type="Pfam" id="PF13302">
    <property type="entry name" value="Acetyltransf_3"/>
    <property type="match status" value="1"/>
</dbReference>
<dbReference type="InterPro" id="IPR016181">
    <property type="entry name" value="Acyl_CoA_acyltransferase"/>
</dbReference>
<dbReference type="PANTHER" id="PTHR43792">
    <property type="entry name" value="GNAT FAMILY, PUTATIVE (AFU_ORTHOLOGUE AFUA_3G00765)-RELATED-RELATED"/>
    <property type="match status" value="1"/>
</dbReference>
<name>A0ABY9RIC3_9BURK</name>
<accession>A0ABY9RIC3</accession>
<evidence type="ECO:0000256" key="3">
    <source>
        <dbReference type="ARBA" id="ARBA00038502"/>
    </source>
</evidence>
<evidence type="ECO:0000256" key="1">
    <source>
        <dbReference type="ARBA" id="ARBA00022679"/>
    </source>
</evidence>
<dbReference type="GO" id="GO:0016740">
    <property type="term" value="F:transferase activity"/>
    <property type="evidence" value="ECO:0007669"/>
    <property type="project" value="UniProtKB-KW"/>
</dbReference>
<dbReference type="EMBL" id="CP133720">
    <property type="protein sequence ID" value="WMW80593.1"/>
    <property type="molecule type" value="Genomic_DNA"/>
</dbReference>
<evidence type="ECO:0000259" key="4">
    <source>
        <dbReference type="PROSITE" id="PS51186"/>
    </source>
</evidence>
<dbReference type="SUPFAM" id="SSF55729">
    <property type="entry name" value="Acyl-CoA N-acyltransferases (Nat)"/>
    <property type="match status" value="1"/>
</dbReference>
<keyword evidence="2" id="KW-0012">Acyltransferase</keyword>
<dbReference type="InterPro" id="IPR051531">
    <property type="entry name" value="N-acetyltransferase"/>
</dbReference>
<proteinExistence type="inferred from homology"/>
<dbReference type="InterPro" id="IPR000182">
    <property type="entry name" value="GNAT_dom"/>
</dbReference>
<gene>
    <name evidence="5" type="ORF">RF679_18430</name>
</gene>
<dbReference type="Proteomes" id="UP001181355">
    <property type="component" value="Chromosome"/>
</dbReference>
<comment type="similarity">
    <text evidence="3">Belongs to the acetyltransferase family. RimJ subfamily.</text>
</comment>
<keyword evidence="6" id="KW-1185">Reference proteome</keyword>
<dbReference type="RefSeq" id="WP_309482085.1">
    <property type="nucleotide sequence ID" value="NZ_CP133720.1"/>
</dbReference>
<reference evidence="5" key="1">
    <citation type="submission" date="2023-09" db="EMBL/GenBank/DDBJ databases">
        <title>Undibacterium sp. 20NA77.5 isolated from freshwater.</title>
        <authorList>
            <person name="Le V."/>
            <person name="Ko S.-R."/>
            <person name="Ahn C.-Y."/>
            <person name="Oh H.-M."/>
        </authorList>
    </citation>
    <scope>NUCLEOTIDE SEQUENCE</scope>
    <source>
        <strain evidence="5">20NA77.5</strain>
    </source>
</reference>
<dbReference type="EC" id="2.-.-.-" evidence="5"/>
<evidence type="ECO:0000313" key="5">
    <source>
        <dbReference type="EMBL" id="WMW80593.1"/>
    </source>
</evidence>
<dbReference type="PROSITE" id="PS51186">
    <property type="entry name" value="GNAT"/>
    <property type="match status" value="1"/>
</dbReference>
<sequence length="182" mass="21242">MNAILPFPELRSARFVLRQILQSDLNALYVGLSDPRVNLYYGIAYHSEAATQEQLDWYRSLENDGNGVWWAICAAQRPQQLIGACGIYEIDHYNRNADIGYWLSPQVWGQGVMQECLKLIFEYAFRQLQLHRLEAEVEIDNIASRKLLEKLGFMHEGRRRQVSWRGEKFVDLDYFGLLRSTP</sequence>